<keyword evidence="7" id="KW-1185">Reference proteome</keyword>
<evidence type="ECO:0000256" key="4">
    <source>
        <dbReference type="SAM" id="MobiDB-lite"/>
    </source>
</evidence>
<name>A0A9W8JXA6_9AGAR</name>
<protein>
    <recommendedName>
        <fullName evidence="5">Xylanolytic transcriptional activator regulatory domain-containing protein</fullName>
    </recommendedName>
</protein>
<dbReference type="SMART" id="SM00906">
    <property type="entry name" value="Fungal_trans"/>
    <property type="match status" value="1"/>
</dbReference>
<reference evidence="6" key="1">
    <citation type="submission" date="2022-07" db="EMBL/GenBank/DDBJ databases">
        <title>Genome Sequence of Agrocybe chaxingu.</title>
        <authorList>
            <person name="Buettner E."/>
        </authorList>
    </citation>
    <scope>NUCLEOTIDE SEQUENCE</scope>
    <source>
        <strain evidence="6">MP-N11</strain>
    </source>
</reference>
<dbReference type="PANTHER" id="PTHR31001:SF88">
    <property type="entry name" value="TRANSCRIPTION FACTOR PDR3"/>
    <property type="match status" value="1"/>
</dbReference>
<evidence type="ECO:0000259" key="5">
    <source>
        <dbReference type="SMART" id="SM00906"/>
    </source>
</evidence>
<gene>
    <name evidence="6" type="ORF">NLJ89_g8550</name>
</gene>
<accession>A0A9W8JXA6</accession>
<dbReference type="InterPro" id="IPR050613">
    <property type="entry name" value="Sec_Metabolite_Reg"/>
</dbReference>
<keyword evidence="3" id="KW-0175">Coiled coil</keyword>
<dbReference type="AlphaFoldDB" id="A0A9W8JXA6"/>
<evidence type="ECO:0000313" key="6">
    <source>
        <dbReference type="EMBL" id="KAJ3503179.1"/>
    </source>
</evidence>
<dbReference type="CDD" id="cd12148">
    <property type="entry name" value="fungal_TF_MHR"/>
    <property type="match status" value="1"/>
</dbReference>
<evidence type="ECO:0000256" key="2">
    <source>
        <dbReference type="ARBA" id="ARBA00023242"/>
    </source>
</evidence>
<organism evidence="6 7">
    <name type="scientific">Agrocybe chaxingu</name>
    <dbReference type="NCBI Taxonomy" id="84603"/>
    <lineage>
        <taxon>Eukaryota</taxon>
        <taxon>Fungi</taxon>
        <taxon>Dikarya</taxon>
        <taxon>Basidiomycota</taxon>
        <taxon>Agaricomycotina</taxon>
        <taxon>Agaricomycetes</taxon>
        <taxon>Agaricomycetidae</taxon>
        <taxon>Agaricales</taxon>
        <taxon>Agaricineae</taxon>
        <taxon>Strophariaceae</taxon>
        <taxon>Agrocybe</taxon>
    </lineage>
</organism>
<dbReference type="EMBL" id="JANKHO010001176">
    <property type="protein sequence ID" value="KAJ3503179.1"/>
    <property type="molecule type" value="Genomic_DNA"/>
</dbReference>
<dbReference type="OrthoDB" id="424974at2759"/>
<dbReference type="Pfam" id="PF04082">
    <property type="entry name" value="Fungal_trans"/>
    <property type="match status" value="1"/>
</dbReference>
<evidence type="ECO:0000256" key="3">
    <source>
        <dbReference type="SAM" id="Coils"/>
    </source>
</evidence>
<keyword evidence="2" id="KW-0539">Nucleus</keyword>
<dbReference type="GO" id="GO:0006351">
    <property type="term" value="P:DNA-templated transcription"/>
    <property type="evidence" value="ECO:0007669"/>
    <property type="project" value="InterPro"/>
</dbReference>
<dbReference type="InterPro" id="IPR007219">
    <property type="entry name" value="XnlR_reg_dom"/>
</dbReference>
<dbReference type="PANTHER" id="PTHR31001">
    <property type="entry name" value="UNCHARACTERIZED TRANSCRIPTIONAL REGULATORY PROTEIN"/>
    <property type="match status" value="1"/>
</dbReference>
<feature type="domain" description="Xylanolytic transcriptional activator regulatory" evidence="5">
    <location>
        <begin position="401"/>
        <end position="473"/>
    </location>
</feature>
<dbReference type="Proteomes" id="UP001148786">
    <property type="component" value="Unassembled WGS sequence"/>
</dbReference>
<feature type="coiled-coil region" evidence="3">
    <location>
        <begin position="74"/>
        <end position="101"/>
    </location>
</feature>
<evidence type="ECO:0000313" key="7">
    <source>
        <dbReference type="Proteomes" id="UP001148786"/>
    </source>
</evidence>
<comment type="subcellular location">
    <subcellularLocation>
        <location evidence="1">Nucleus</location>
    </subcellularLocation>
</comment>
<dbReference type="GO" id="GO:0003677">
    <property type="term" value="F:DNA binding"/>
    <property type="evidence" value="ECO:0007669"/>
    <property type="project" value="InterPro"/>
</dbReference>
<feature type="region of interest" description="Disordered" evidence="4">
    <location>
        <begin position="121"/>
        <end position="146"/>
    </location>
</feature>
<dbReference type="GO" id="GO:0005634">
    <property type="term" value="C:nucleus"/>
    <property type="evidence" value="ECO:0007669"/>
    <property type="project" value="UniProtKB-SubCell"/>
</dbReference>
<evidence type="ECO:0000256" key="1">
    <source>
        <dbReference type="ARBA" id="ARBA00004123"/>
    </source>
</evidence>
<feature type="compositionally biased region" description="Low complexity" evidence="4">
    <location>
        <begin position="122"/>
        <end position="144"/>
    </location>
</feature>
<comment type="caution">
    <text evidence="6">The sequence shown here is derived from an EMBL/GenBank/DDBJ whole genome shotgun (WGS) entry which is preliminary data.</text>
</comment>
<sequence>MASGAKGKGREKEPRERKKPGRVFHAKNAYPEDVVRSVRTVRLLRFSTMTDCDAEHCPGSLTPGKGGRLILANTEQLHEQIERIQYRNRELENALRQLQEEVSDEPHPLLRTDVLQTNFLQGSSSGASTSSSSKSPSTSRISPINHAPEPIEARLEEDHSIIDAFGTMTINRRGCSTFLGRTARPEFLLNATPKSQRVAFPTAPRISKRIMELSFPESQIPDTNLVTEMLELLPSQSDGLHLCDVYLEYGKFVYTALPRKELLDEIFAVYRTKHLPNFEHFHALSLLFIVFALATLFDPSSPPYAPEGHEYFYLSRAAFNLSQPYRETTLTTIQTLVSHFSFAVITFLRIPVRDYGSDTGLSATCHSSLLKTLIITSWPGQIHTAQYVDLSEFDASGHDSAWAYVGQAVQLGYSIGLHLDARRWKFDEVVQRRRELFWHLFVADTWANFHIGRPPRISKSGIDCPQPQLPDDNVNSNENFQSWFTHYSLLLHSIMESALGPKQPIYSAILDFDRKLRDFIVPSQWRTPTEDEATPPPPEVFMYRWLVLSAKETALLNLHRMYLGQALQEAPSDLHRHRYVPSAVAVYRSAWRLIHGLAVTWRAIPQFLARVNVAWSHGLSAALVMCLLVTPVPDIRI</sequence>
<dbReference type="GO" id="GO:0008270">
    <property type="term" value="F:zinc ion binding"/>
    <property type="evidence" value="ECO:0007669"/>
    <property type="project" value="InterPro"/>
</dbReference>
<proteinExistence type="predicted"/>
<feature type="region of interest" description="Disordered" evidence="4">
    <location>
        <begin position="1"/>
        <end position="22"/>
    </location>
</feature>